<proteinExistence type="predicted"/>
<dbReference type="PROSITE" id="PS51257">
    <property type="entry name" value="PROKAR_LIPOPROTEIN"/>
    <property type="match status" value="1"/>
</dbReference>
<evidence type="ECO:0000313" key="1">
    <source>
        <dbReference type="EMBL" id="MFC5170202.1"/>
    </source>
</evidence>
<reference evidence="2" key="1">
    <citation type="journal article" date="2019" name="Int. J. Syst. Evol. Microbiol.">
        <title>The Global Catalogue of Microorganisms (GCM) 10K type strain sequencing project: providing services to taxonomists for standard genome sequencing and annotation.</title>
        <authorList>
            <consortium name="The Broad Institute Genomics Platform"/>
            <consortium name="The Broad Institute Genome Sequencing Center for Infectious Disease"/>
            <person name="Wu L."/>
            <person name="Ma J."/>
        </authorList>
    </citation>
    <scope>NUCLEOTIDE SEQUENCE [LARGE SCALE GENOMIC DNA]</scope>
    <source>
        <strain evidence="2">CGMCC 4.1721</strain>
    </source>
</reference>
<name>A0ABW0AZT4_9ACTN</name>
<organism evidence="1 2">
    <name type="scientific">Streptomyces mutomycini</name>
    <dbReference type="NCBI Taxonomy" id="284036"/>
    <lineage>
        <taxon>Bacteria</taxon>
        <taxon>Bacillati</taxon>
        <taxon>Actinomycetota</taxon>
        <taxon>Actinomycetes</taxon>
        <taxon>Kitasatosporales</taxon>
        <taxon>Streptomycetaceae</taxon>
        <taxon>Streptomyces</taxon>
    </lineage>
</organism>
<gene>
    <name evidence="1" type="ORF">ACFPRK_06260</name>
</gene>
<evidence type="ECO:0008006" key="3">
    <source>
        <dbReference type="Google" id="ProtNLM"/>
    </source>
</evidence>
<protein>
    <recommendedName>
        <fullName evidence="3">Lipoprotein</fullName>
    </recommendedName>
</protein>
<dbReference type="RefSeq" id="WP_051834785.1">
    <property type="nucleotide sequence ID" value="NZ_JBFADZ010000015.1"/>
</dbReference>
<keyword evidence="2" id="KW-1185">Reference proteome</keyword>
<dbReference type="EMBL" id="JBHSKI010000002">
    <property type="protein sequence ID" value="MFC5170202.1"/>
    <property type="molecule type" value="Genomic_DNA"/>
</dbReference>
<sequence>MKDAGVVRVRRSFVVVGLVLTVSVGLVSCGADEAKEEEETFVGADEVCDGLFDGPLARRVEVVTGDTEFFATGAKGKAMSDVVDALKRGYESGRSWATGGDLCELDPKGGRLGEGAGIKFSMYAPQDVEDAKGQAGTELYSMGKRSEVGEKSASLYLECISPQVEGSEEVPLRIHGGFGHGESDAPDNRRFRNANMEILHAGALALVKELDCKDRAGLPETPVLEPK</sequence>
<evidence type="ECO:0000313" key="2">
    <source>
        <dbReference type="Proteomes" id="UP001596208"/>
    </source>
</evidence>
<accession>A0ABW0AZT4</accession>
<comment type="caution">
    <text evidence="1">The sequence shown here is derived from an EMBL/GenBank/DDBJ whole genome shotgun (WGS) entry which is preliminary data.</text>
</comment>
<dbReference type="Proteomes" id="UP001596208">
    <property type="component" value="Unassembled WGS sequence"/>
</dbReference>